<dbReference type="Proteomes" id="UP000694892">
    <property type="component" value="Chromosome 1L"/>
</dbReference>
<proteinExistence type="predicted"/>
<evidence type="ECO:0000313" key="2">
    <source>
        <dbReference type="Proteomes" id="UP000694892"/>
    </source>
</evidence>
<dbReference type="AlphaFoldDB" id="A0A974DYU7"/>
<name>A0A974DYU7_XENLA</name>
<dbReference type="EMBL" id="CM004466">
    <property type="protein sequence ID" value="OCU00283.1"/>
    <property type="molecule type" value="Genomic_DNA"/>
</dbReference>
<evidence type="ECO:0008006" key="3">
    <source>
        <dbReference type="Google" id="ProtNLM"/>
    </source>
</evidence>
<organism evidence="1 2">
    <name type="scientific">Xenopus laevis</name>
    <name type="common">African clawed frog</name>
    <dbReference type="NCBI Taxonomy" id="8355"/>
    <lineage>
        <taxon>Eukaryota</taxon>
        <taxon>Metazoa</taxon>
        <taxon>Chordata</taxon>
        <taxon>Craniata</taxon>
        <taxon>Vertebrata</taxon>
        <taxon>Euteleostomi</taxon>
        <taxon>Amphibia</taxon>
        <taxon>Batrachia</taxon>
        <taxon>Anura</taxon>
        <taxon>Pipoidea</taxon>
        <taxon>Pipidae</taxon>
        <taxon>Xenopodinae</taxon>
        <taxon>Xenopus</taxon>
        <taxon>Xenopus</taxon>
    </lineage>
</organism>
<accession>A0A974DYU7</accession>
<evidence type="ECO:0000313" key="1">
    <source>
        <dbReference type="EMBL" id="OCU00283.1"/>
    </source>
</evidence>
<sequence length="173" mass="19879">MLWGSKLNPVKRGVTFLQKKGGLKLLKKWGLGFSDMQSLSRKQLYEQVLSSFFVSSLSLKHCPSEVMGKCIKFLNEKRLHGKFFNNERLALQRKLFVRGNLSVVNSFCPWDCEKEETVDHFLLECSVSKALYEQVLTTLGTNFCKNTYGERAYGIVTSNHPLDKETLFVIFCH</sequence>
<reference evidence="2" key="1">
    <citation type="journal article" date="2016" name="Nature">
        <title>Genome evolution in the allotetraploid frog Xenopus laevis.</title>
        <authorList>
            <person name="Session A.M."/>
            <person name="Uno Y."/>
            <person name="Kwon T."/>
            <person name="Chapman J.A."/>
            <person name="Toyoda A."/>
            <person name="Takahashi S."/>
            <person name="Fukui A."/>
            <person name="Hikosaka A."/>
            <person name="Suzuki A."/>
            <person name="Kondo M."/>
            <person name="van Heeringen S.J."/>
            <person name="Quigley I."/>
            <person name="Heinz S."/>
            <person name="Ogino H."/>
            <person name="Ochi H."/>
            <person name="Hellsten U."/>
            <person name="Lyons J.B."/>
            <person name="Simakov O."/>
            <person name="Putnam N."/>
            <person name="Stites J."/>
            <person name="Kuroki Y."/>
            <person name="Tanaka T."/>
            <person name="Michiue T."/>
            <person name="Watanabe M."/>
            <person name="Bogdanovic O."/>
            <person name="Lister R."/>
            <person name="Georgiou G."/>
            <person name="Paranjpe S.S."/>
            <person name="van Kruijsbergen I."/>
            <person name="Shu S."/>
            <person name="Carlson J."/>
            <person name="Kinoshita T."/>
            <person name="Ohta Y."/>
            <person name="Mawaribuchi S."/>
            <person name="Jenkins J."/>
            <person name="Grimwood J."/>
            <person name="Schmutz J."/>
            <person name="Mitros T."/>
            <person name="Mozaffari S.V."/>
            <person name="Suzuki Y."/>
            <person name="Haramoto Y."/>
            <person name="Yamamoto T.S."/>
            <person name="Takagi C."/>
            <person name="Heald R."/>
            <person name="Miller K."/>
            <person name="Haudenschild C."/>
            <person name="Kitzman J."/>
            <person name="Nakayama T."/>
            <person name="Izutsu Y."/>
            <person name="Robert J."/>
            <person name="Fortriede J."/>
            <person name="Burns K."/>
            <person name="Lotay V."/>
            <person name="Karimi K."/>
            <person name="Yasuoka Y."/>
            <person name="Dichmann D.S."/>
            <person name="Flajnik M.F."/>
            <person name="Houston D.W."/>
            <person name="Shendure J."/>
            <person name="DuPasquier L."/>
            <person name="Vize P.D."/>
            <person name="Zorn A.M."/>
            <person name="Ito M."/>
            <person name="Marcotte E.M."/>
            <person name="Wallingford J.B."/>
            <person name="Ito Y."/>
            <person name="Asashima M."/>
            <person name="Ueno N."/>
            <person name="Matsuda Y."/>
            <person name="Veenstra G.J."/>
            <person name="Fujiyama A."/>
            <person name="Harland R.M."/>
            <person name="Taira M."/>
            <person name="Rokhsar D.S."/>
        </authorList>
    </citation>
    <scope>NUCLEOTIDE SEQUENCE [LARGE SCALE GENOMIC DNA]</scope>
    <source>
        <strain evidence="2">J</strain>
    </source>
</reference>
<protein>
    <recommendedName>
        <fullName evidence="3">Reverse transcriptase zinc-binding domain-containing protein</fullName>
    </recommendedName>
</protein>
<gene>
    <name evidence="1" type="ORF">XELAEV_18006051mg</name>
</gene>